<keyword evidence="4" id="KW-1185">Reference proteome</keyword>
<dbReference type="Proteomes" id="UP001500962">
    <property type="component" value="Unassembled WGS sequence"/>
</dbReference>
<keyword evidence="3" id="KW-0614">Plasmid</keyword>
<evidence type="ECO:0000256" key="1">
    <source>
        <dbReference type="SAM" id="Phobius"/>
    </source>
</evidence>
<sequence length="106" mass="12090">MADETIQRGDGIREMVVSLFDNDNRQCVEHAGFLFGQAGTFVLLWWFFNNHPLPEVGPLLSFVLDIGVRTLPIFAVIFAVVGVVQMRWYVRRCWNTRSPSRMGGES</sequence>
<keyword evidence="1" id="KW-0812">Transmembrane</keyword>
<evidence type="ECO:0000313" key="3">
    <source>
        <dbReference type="EMBL" id="UOO97231.1"/>
    </source>
</evidence>
<protein>
    <submittedName>
        <fullName evidence="2">Uncharacterized protein</fullName>
    </submittedName>
</protein>
<evidence type="ECO:0000313" key="2">
    <source>
        <dbReference type="EMBL" id="GAA0459895.1"/>
    </source>
</evidence>
<name>A0AAV3SFW9_HALDO</name>
<keyword evidence="1" id="KW-0472">Membrane</keyword>
<reference evidence="2" key="3">
    <citation type="submission" date="2023-12" db="EMBL/GenBank/DDBJ databases">
        <authorList>
            <person name="Sun Q."/>
            <person name="Inoue M."/>
        </authorList>
    </citation>
    <scope>NUCLEOTIDE SEQUENCE</scope>
    <source>
        <strain evidence="2">JCM 12289</strain>
    </source>
</reference>
<geneLocation type="plasmid" evidence="3 4">
    <name>unnamed3</name>
</geneLocation>
<dbReference type="EMBL" id="BAAADN010000024">
    <property type="protein sequence ID" value="GAA0459895.1"/>
    <property type="molecule type" value="Genomic_DNA"/>
</dbReference>
<reference evidence="3" key="2">
    <citation type="submission" date="2022-04" db="EMBL/GenBank/DDBJ databases">
        <title>Sequencing and genomic assembly of Halococcus dombrowskii.</title>
        <authorList>
            <person name="Lim S.W."/>
            <person name="MacLea K.S."/>
        </authorList>
    </citation>
    <scope>NUCLEOTIDE SEQUENCE</scope>
    <source>
        <strain evidence="3">H4</strain>
        <plasmid evidence="3">unnamed3</plasmid>
    </source>
</reference>
<dbReference type="KEGG" id="hdo:MUK72_17785"/>
<accession>A0AAV3SFW9</accession>
<organism evidence="2 5">
    <name type="scientific">Halococcus dombrowskii</name>
    <dbReference type="NCBI Taxonomy" id="179637"/>
    <lineage>
        <taxon>Archaea</taxon>
        <taxon>Methanobacteriati</taxon>
        <taxon>Methanobacteriota</taxon>
        <taxon>Stenosarchaea group</taxon>
        <taxon>Halobacteria</taxon>
        <taxon>Halobacteriales</taxon>
        <taxon>Halococcaceae</taxon>
        <taxon>Halococcus</taxon>
    </lineage>
</organism>
<proteinExistence type="predicted"/>
<feature type="transmembrane region" description="Helical" evidence="1">
    <location>
        <begin position="31"/>
        <end position="48"/>
    </location>
</feature>
<gene>
    <name evidence="2" type="ORF">GCM10008985_15350</name>
    <name evidence="3" type="ORF">MUK72_17785</name>
</gene>
<reference evidence="2" key="1">
    <citation type="journal article" date="2014" name="Int. J. Syst. Evol. Microbiol.">
        <title>Complete genome sequence of Corynebacterium casei LMG S-19264T (=DSM 44701T), isolated from a smear-ripened cheese.</title>
        <authorList>
            <consortium name="US DOE Joint Genome Institute (JGI-PGF)"/>
            <person name="Walter F."/>
            <person name="Albersmeier A."/>
            <person name="Kalinowski J."/>
            <person name="Ruckert C."/>
        </authorList>
    </citation>
    <scope>NUCLEOTIDE SEQUENCE</scope>
    <source>
        <strain evidence="2">JCM 12289</strain>
    </source>
</reference>
<dbReference type="AlphaFoldDB" id="A0AAV3SFW9"/>
<dbReference type="Proteomes" id="UP000830542">
    <property type="component" value="Plasmid unnamed3"/>
</dbReference>
<keyword evidence="1" id="KW-1133">Transmembrane helix</keyword>
<evidence type="ECO:0000313" key="5">
    <source>
        <dbReference type="Proteomes" id="UP001500962"/>
    </source>
</evidence>
<feature type="transmembrane region" description="Helical" evidence="1">
    <location>
        <begin position="68"/>
        <end position="90"/>
    </location>
</feature>
<dbReference type="GeneID" id="71763739"/>
<dbReference type="RefSeq" id="WP_244706686.1">
    <property type="nucleotide sequence ID" value="NZ_BAAADN010000024.1"/>
</dbReference>
<dbReference type="EMBL" id="CP095008">
    <property type="protein sequence ID" value="UOO97231.1"/>
    <property type="molecule type" value="Genomic_DNA"/>
</dbReference>
<evidence type="ECO:0000313" key="4">
    <source>
        <dbReference type="Proteomes" id="UP000830542"/>
    </source>
</evidence>